<dbReference type="SMART" id="SM00829">
    <property type="entry name" value="PKS_ER"/>
    <property type="match status" value="1"/>
</dbReference>
<gene>
    <name evidence="2" type="ORF">G3O08_14970</name>
</gene>
<dbReference type="InterPro" id="IPR036291">
    <property type="entry name" value="NAD(P)-bd_dom_sf"/>
</dbReference>
<feature type="domain" description="Enoyl reductase (ER)" evidence="1">
    <location>
        <begin position="19"/>
        <end position="327"/>
    </location>
</feature>
<dbReference type="InterPro" id="IPR020843">
    <property type="entry name" value="ER"/>
</dbReference>
<comment type="caution">
    <text evidence="2">The sequence shown here is derived from an EMBL/GenBank/DDBJ whole genome shotgun (WGS) entry which is preliminary data.</text>
</comment>
<dbReference type="CDD" id="cd05280">
    <property type="entry name" value="MDR_yhdh_yhfp"/>
    <property type="match status" value="1"/>
</dbReference>
<dbReference type="InterPro" id="IPR011032">
    <property type="entry name" value="GroES-like_sf"/>
</dbReference>
<dbReference type="InterPro" id="IPR013149">
    <property type="entry name" value="ADH-like_C"/>
</dbReference>
<protein>
    <submittedName>
        <fullName evidence="2">YhdH/YhfP family quinone oxidoreductase</fullName>
    </submittedName>
</protein>
<name>A0A7K3WSY4_9FLAO</name>
<proteinExistence type="predicted"/>
<dbReference type="AlphaFoldDB" id="A0A7K3WSY4"/>
<sequence>MENYKALVVRENSEGKFVKQIETVSREFLPENDILIKVAYAGLNYKDALSAKGNKGVTRKYPHTPGVDASGIIEESNTDDLPVGMKVIVTSYDLGMNTKGGFAEYISVPAEWVVPLPESMSLKDAMVMGTAAYTAALALHKMELCGQHPDMGEIVVTGASGGVGSMAIAILRKAGYRIIASSGKQEHYTWLRQLGAKKCINRDEVSDESGKPLLSPAWAGAIDTVGGNTLATLLKRCGRNGSVAACGLVSSSELHTTVFPFILNGVNLLGVDSAETPRNIRMKIWERLAGDLRPENLESMELIVPLEKIPSYMDEILEGETVGRVVADLSI</sequence>
<dbReference type="RefSeq" id="WP_163286197.1">
    <property type="nucleotide sequence ID" value="NZ_JAAGVY010000033.1"/>
</dbReference>
<dbReference type="GO" id="GO:0043957">
    <property type="term" value="F:acryloyl-CoA reductase (NADPH) activity"/>
    <property type="evidence" value="ECO:0007669"/>
    <property type="project" value="TreeGrafter"/>
</dbReference>
<dbReference type="SUPFAM" id="SSF50129">
    <property type="entry name" value="GroES-like"/>
    <property type="match status" value="1"/>
</dbReference>
<organism evidence="2 3">
    <name type="scientific">Cryomorpha ignava</name>
    <dbReference type="NCBI Taxonomy" id="101383"/>
    <lineage>
        <taxon>Bacteria</taxon>
        <taxon>Pseudomonadati</taxon>
        <taxon>Bacteroidota</taxon>
        <taxon>Flavobacteriia</taxon>
        <taxon>Flavobacteriales</taxon>
        <taxon>Cryomorphaceae</taxon>
        <taxon>Cryomorpha</taxon>
    </lineage>
</organism>
<dbReference type="NCBIfam" id="TIGR02823">
    <property type="entry name" value="oxido_YhdH"/>
    <property type="match status" value="1"/>
</dbReference>
<dbReference type="InterPro" id="IPR014188">
    <property type="entry name" value="Acrylyl-CoA_reductase_AcuI"/>
</dbReference>
<dbReference type="Gene3D" id="3.90.180.10">
    <property type="entry name" value="Medium-chain alcohol dehydrogenases, catalytic domain"/>
    <property type="match status" value="1"/>
</dbReference>
<dbReference type="InterPro" id="IPR051397">
    <property type="entry name" value="Zn-ADH-like_protein"/>
</dbReference>
<dbReference type="Proteomes" id="UP000486602">
    <property type="component" value="Unassembled WGS sequence"/>
</dbReference>
<dbReference type="PANTHER" id="PTHR43677">
    <property type="entry name" value="SHORT-CHAIN DEHYDROGENASE/REDUCTASE"/>
    <property type="match status" value="1"/>
</dbReference>
<evidence type="ECO:0000259" key="1">
    <source>
        <dbReference type="SMART" id="SM00829"/>
    </source>
</evidence>
<evidence type="ECO:0000313" key="3">
    <source>
        <dbReference type="Proteomes" id="UP000486602"/>
    </source>
</evidence>
<evidence type="ECO:0000313" key="2">
    <source>
        <dbReference type="EMBL" id="NEN24803.1"/>
    </source>
</evidence>
<reference evidence="2 3" key="1">
    <citation type="submission" date="2020-02" db="EMBL/GenBank/DDBJ databases">
        <title>Out from the shadows clarifying the taxonomy of the family Cryomorphaceae and related taxa by utilizing the GTDB taxonomic framework.</title>
        <authorList>
            <person name="Bowman J.P."/>
        </authorList>
    </citation>
    <scope>NUCLEOTIDE SEQUENCE [LARGE SCALE GENOMIC DNA]</scope>
    <source>
        <strain evidence="2 3">QSSC 1-22</strain>
    </source>
</reference>
<accession>A0A7K3WSY4</accession>
<keyword evidence="3" id="KW-1185">Reference proteome</keyword>
<dbReference type="Pfam" id="PF08240">
    <property type="entry name" value="ADH_N"/>
    <property type="match status" value="1"/>
</dbReference>
<dbReference type="Pfam" id="PF00107">
    <property type="entry name" value="ADH_zinc_N"/>
    <property type="match status" value="1"/>
</dbReference>
<dbReference type="Gene3D" id="3.40.50.720">
    <property type="entry name" value="NAD(P)-binding Rossmann-like Domain"/>
    <property type="match status" value="1"/>
</dbReference>
<dbReference type="InterPro" id="IPR013154">
    <property type="entry name" value="ADH-like_N"/>
</dbReference>
<dbReference type="SUPFAM" id="SSF51735">
    <property type="entry name" value="NAD(P)-binding Rossmann-fold domains"/>
    <property type="match status" value="1"/>
</dbReference>
<dbReference type="EMBL" id="JAAGVY010000033">
    <property type="protein sequence ID" value="NEN24803.1"/>
    <property type="molecule type" value="Genomic_DNA"/>
</dbReference>
<dbReference type="PANTHER" id="PTHR43677:SF1">
    <property type="entry name" value="ACRYLYL-COA REDUCTASE ACUI-RELATED"/>
    <property type="match status" value="1"/>
</dbReference>